<accession>A0A427TWK0</accession>
<gene>
    <name evidence="1" type="ORF">EJA10_03735</name>
</gene>
<dbReference type="OrthoDB" id="2884939at2"/>
<protein>
    <submittedName>
        <fullName evidence="1">Uncharacterized protein</fullName>
    </submittedName>
</protein>
<dbReference type="AlphaFoldDB" id="A0A427TWK0"/>
<proteinExistence type="predicted"/>
<dbReference type="Proteomes" id="UP000279911">
    <property type="component" value="Unassembled WGS sequence"/>
</dbReference>
<evidence type="ECO:0000313" key="2">
    <source>
        <dbReference type="Proteomes" id="UP000279911"/>
    </source>
</evidence>
<dbReference type="RefSeq" id="WP_125478658.1">
    <property type="nucleotide sequence ID" value="NZ_RSFW01000006.1"/>
</dbReference>
<reference evidence="2" key="1">
    <citation type="submission" date="2018-12" db="EMBL/GenBank/DDBJ databases">
        <title>Bacillus chawlae sp. nov., Bacillus glennii sp. nov., and Bacillus saganii sp. nov. Isolated from the Vehicle Assembly Building at Kennedy Space Center where the Viking Spacecraft were Assembled.</title>
        <authorList>
            <person name="Seuylemezian A."/>
            <person name="Vaishampayan P."/>
        </authorList>
    </citation>
    <scope>NUCLEOTIDE SEQUENCE [LARGE SCALE GENOMIC DNA]</scope>
    <source>
        <strain evidence="2">DSM 13966</strain>
    </source>
</reference>
<dbReference type="EMBL" id="RSFW01000006">
    <property type="protein sequence ID" value="RSD28696.1"/>
    <property type="molecule type" value="Genomic_DNA"/>
</dbReference>
<name>A0A427TWK0_9BACI</name>
<organism evidence="1 2">
    <name type="scientific">Mesobacillus subterraneus</name>
    <dbReference type="NCBI Taxonomy" id="285983"/>
    <lineage>
        <taxon>Bacteria</taxon>
        <taxon>Bacillati</taxon>
        <taxon>Bacillota</taxon>
        <taxon>Bacilli</taxon>
        <taxon>Bacillales</taxon>
        <taxon>Bacillaceae</taxon>
        <taxon>Mesobacillus</taxon>
    </lineage>
</organism>
<evidence type="ECO:0000313" key="1">
    <source>
        <dbReference type="EMBL" id="RSD28696.1"/>
    </source>
</evidence>
<comment type="caution">
    <text evidence="1">The sequence shown here is derived from an EMBL/GenBank/DDBJ whole genome shotgun (WGS) entry which is preliminary data.</text>
</comment>
<sequence>MKKQVAESQRSFIYMELDELYALSNLPEPHKQQIYQEFRNFLEDVTDTSALADLTDAIYELGAYEGDPFSNLLSLMESYIEKPQLV</sequence>